<evidence type="ECO:0000256" key="2">
    <source>
        <dbReference type="SAM" id="MobiDB-lite"/>
    </source>
</evidence>
<dbReference type="PANTHER" id="PTHR15503">
    <property type="entry name" value="LDOC1 RELATED"/>
    <property type="match status" value="1"/>
</dbReference>
<dbReference type="PANTHER" id="PTHR15503:SF45">
    <property type="entry name" value="RNA-DIRECTED DNA POLYMERASE HOMOLOG"/>
    <property type="match status" value="1"/>
</dbReference>
<keyword evidence="1" id="KW-0479">Metal-binding</keyword>
<reference evidence="4" key="2">
    <citation type="submission" date="2006-08" db="EMBL/GenBank/DDBJ databases">
        <authorList>
            <person name="Childs K."/>
        </authorList>
    </citation>
    <scope>NUCLEOTIDE SEQUENCE</scope>
</reference>
<sequence>MMSLFVIGLPRLSDKESKAAMLIGGMDIARLMIHVQQVDKRAKTSRNESGQRKSNVSWSSFQHKQKGPAPSSTSAPVPKNKGEYNGQNSQNFRARPAHSQGSKAQGGTKTPACARCGCFKCGQEGHFMQECPKNKQGNGNGVNRAHLSSVAPPDKALPRGAISSAGGGTNRLYDIKSRQEQENSRDVVAGMIQFFDITVYALLDPEANLSFVTLDVAMNFDVIPEQLSEPISVSTPIGESILAERVYRDCLVSVNHKSTMDDLIELDMGRF</sequence>
<dbReference type="InterPro" id="IPR001878">
    <property type="entry name" value="Znf_CCHC"/>
</dbReference>
<proteinExistence type="predicted"/>
<feature type="compositionally biased region" description="Polar residues" evidence="2">
    <location>
        <begin position="99"/>
        <end position="108"/>
    </location>
</feature>
<protein>
    <submittedName>
        <fullName evidence="4">Gag-pol polyprotein, putative</fullName>
    </submittedName>
</protein>
<dbReference type="Pfam" id="PF08284">
    <property type="entry name" value="RVP_2"/>
    <property type="match status" value="1"/>
</dbReference>
<feature type="region of interest" description="Disordered" evidence="2">
    <location>
        <begin position="40"/>
        <end position="110"/>
    </location>
</feature>
<dbReference type="InterPro" id="IPR032567">
    <property type="entry name" value="RTL1-rel"/>
</dbReference>
<dbReference type="SMART" id="SM00343">
    <property type="entry name" value="ZnF_C2HC"/>
    <property type="match status" value="1"/>
</dbReference>
<dbReference type="GO" id="GO:0008270">
    <property type="term" value="F:zinc ion binding"/>
    <property type="evidence" value="ECO:0007669"/>
    <property type="project" value="UniProtKB-KW"/>
</dbReference>
<dbReference type="Gene3D" id="4.10.60.10">
    <property type="entry name" value="Zinc finger, CCHC-type"/>
    <property type="match status" value="1"/>
</dbReference>
<keyword evidence="1" id="KW-0862">Zinc</keyword>
<feature type="domain" description="CCHC-type" evidence="3">
    <location>
        <begin position="118"/>
        <end position="133"/>
    </location>
</feature>
<dbReference type="Pfam" id="PF00098">
    <property type="entry name" value="zf-CCHC"/>
    <property type="match status" value="1"/>
</dbReference>
<dbReference type="EMBL" id="AC151957">
    <property type="protein sequence ID" value="AAV31185.2"/>
    <property type="molecule type" value="Genomic_DNA"/>
</dbReference>
<evidence type="ECO:0000259" key="3">
    <source>
        <dbReference type="PROSITE" id="PS50158"/>
    </source>
</evidence>
<organism evidence="4">
    <name type="scientific">Solanum tuberosum</name>
    <name type="common">Potato</name>
    <dbReference type="NCBI Taxonomy" id="4113"/>
    <lineage>
        <taxon>Eukaryota</taxon>
        <taxon>Viridiplantae</taxon>
        <taxon>Streptophyta</taxon>
        <taxon>Embryophyta</taxon>
        <taxon>Tracheophyta</taxon>
        <taxon>Spermatophyta</taxon>
        <taxon>Magnoliopsida</taxon>
        <taxon>eudicotyledons</taxon>
        <taxon>Gunneridae</taxon>
        <taxon>Pentapetalae</taxon>
        <taxon>asterids</taxon>
        <taxon>lamiids</taxon>
        <taxon>Solanales</taxon>
        <taxon>Solanaceae</taxon>
        <taxon>Solanoideae</taxon>
        <taxon>Solaneae</taxon>
        <taxon>Solanum</taxon>
    </lineage>
</organism>
<feature type="region of interest" description="Disordered" evidence="2">
    <location>
        <begin position="142"/>
        <end position="171"/>
    </location>
</feature>
<dbReference type="PROSITE" id="PS50158">
    <property type="entry name" value="ZF_CCHC"/>
    <property type="match status" value="1"/>
</dbReference>
<dbReference type="InterPro" id="IPR036875">
    <property type="entry name" value="Znf_CCHC_sf"/>
</dbReference>
<reference evidence="4" key="1">
    <citation type="submission" date="2004-10" db="EMBL/GenBank/DDBJ databases">
        <authorList>
            <person name="Buell R."/>
            <person name="Liu J."/>
            <person name="Childs K."/>
            <person name="Zaborsky J."/>
            <person name="Tallon L."/>
            <person name="Wirtz U."/>
            <person name="Wei F."/>
            <person name="Kuang H."/>
            <person name="Zhang P."/>
            <person name="Marano M."/>
            <person name="Baker B."/>
        </authorList>
    </citation>
    <scope>NUCLEOTIDE SEQUENCE</scope>
</reference>
<dbReference type="AlphaFoldDB" id="Q60CW8"/>
<evidence type="ECO:0000313" key="4">
    <source>
        <dbReference type="EMBL" id="AAV31185.2"/>
    </source>
</evidence>
<dbReference type="CDD" id="cd00303">
    <property type="entry name" value="retropepsin_like"/>
    <property type="match status" value="1"/>
</dbReference>
<evidence type="ECO:0000256" key="1">
    <source>
        <dbReference type="PROSITE-ProRule" id="PRU00047"/>
    </source>
</evidence>
<feature type="compositionally biased region" description="Polar residues" evidence="2">
    <location>
        <begin position="52"/>
        <end position="62"/>
    </location>
</feature>
<keyword evidence="1" id="KW-0863">Zinc-finger</keyword>
<dbReference type="GO" id="GO:0003676">
    <property type="term" value="F:nucleic acid binding"/>
    <property type="evidence" value="ECO:0007669"/>
    <property type="project" value="InterPro"/>
</dbReference>
<feature type="compositionally biased region" description="Basic and acidic residues" evidence="2">
    <location>
        <begin position="40"/>
        <end position="51"/>
    </location>
</feature>
<gene>
    <name evidence="4" type="ORF">STB1_57t00012</name>
</gene>
<dbReference type="SUPFAM" id="SSF57756">
    <property type="entry name" value="Retrovirus zinc finger-like domains"/>
    <property type="match status" value="1"/>
</dbReference>
<accession>Q60CW8</accession>
<name>Q60CW8_SOLTU</name>